<keyword evidence="2" id="KW-1185">Reference proteome</keyword>
<evidence type="ECO:0000313" key="2">
    <source>
        <dbReference type="Proteomes" id="UP000296049"/>
    </source>
</evidence>
<proteinExistence type="predicted"/>
<protein>
    <submittedName>
        <fullName evidence="1">Uncharacterized protein</fullName>
    </submittedName>
</protein>
<reference evidence="2" key="1">
    <citation type="journal article" date="2013" name="Nat. Genet.">
        <title>The duck genome and transcriptome provide insight into an avian influenza virus reservoir species.</title>
        <authorList>
            <person name="Huang Y."/>
            <person name="Li Y."/>
            <person name="Burt D.W."/>
            <person name="Chen H."/>
            <person name="Zhang Y."/>
            <person name="Qian W."/>
            <person name="Kim H."/>
            <person name="Gan S."/>
            <person name="Zhao Y."/>
            <person name="Li J."/>
            <person name="Yi K."/>
            <person name="Feng H."/>
            <person name="Zhu P."/>
            <person name="Li B."/>
            <person name="Liu Q."/>
            <person name="Fairley S."/>
            <person name="Magor K.E."/>
            <person name="Du Z."/>
            <person name="Hu X."/>
            <person name="Goodman L."/>
            <person name="Tafer H."/>
            <person name="Vignal A."/>
            <person name="Lee T."/>
            <person name="Kim K.W."/>
            <person name="Sheng Z."/>
            <person name="An Y."/>
            <person name="Searle S."/>
            <person name="Herrero J."/>
            <person name="Groenen M.A."/>
            <person name="Crooijmans R.P."/>
            <person name="Faraut T."/>
            <person name="Cai Q."/>
            <person name="Webster R.G."/>
            <person name="Aldridge J.R."/>
            <person name="Warren W.C."/>
            <person name="Bartschat S."/>
            <person name="Kehr S."/>
            <person name="Marz M."/>
            <person name="Stadler P.F."/>
            <person name="Smith J."/>
            <person name="Kraus R.H."/>
            <person name="Zhao Y."/>
            <person name="Ren L."/>
            <person name="Fei J."/>
            <person name="Morisson M."/>
            <person name="Kaiser P."/>
            <person name="Griffin D.K."/>
            <person name="Rao M."/>
            <person name="Pitel F."/>
            <person name="Wang J."/>
            <person name="Li N."/>
        </authorList>
    </citation>
    <scope>NUCLEOTIDE SEQUENCE [LARGE SCALE GENOMIC DNA]</scope>
</reference>
<dbReference type="EMBL" id="KB743590">
    <property type="protein sequence ID" value="EOA97872.1"/>
    <property type="molecule type" value="Genomic_DNA"/>
</dbReference>
<gene>
    <name evidence="1" type="ORF">Anapl_11680</name>
</gene>
<dbReference type="Proteomes" id="UP000296049">
    <property type="component" value="Unassembled WGS sequence"/>
</dbReference>
<evidence type="ECO:0000313" key="1">
    <source>
        <dbReference type="EMBL" id="EOA97872.1"/>
    </source>
</evidence>
<dbReference type="AlphaFoldDB" id="R0LCA1"/>
<name>R0LCA1_ANAPL</name>
<organism evidence="1 2">
    <name type="scientific">Anas platyrhynchos</name>
    <name type="common">Mallard</name>
    <name type="synonym">Anas boschas</name>
    <dbReference type="NCBI Taxonomy" id="8839"/>
    <lineage>
        <taxon>Eukaryota</taxon>
        <taxon>Metazoa</taxon>
        <taxon>Chordata</taxon>
        <taxon>Craniata</taxon>
        <taxon>Vertebrata</taxon>
        <taxon>Euteleostomi</taxon>
        <taxon>Archelosauria</taxon>
        <taxon>Archosauria</taxon>
        <taxon>Dinosauria</taxon>
        <taxon>Saurischia</taxon>
        <taxon>Theropoda</taxon>
        <taxon>Coelurosauria</taxon>
        <taxon>Aves</taxon>
        <taxon>Neognathae</taxon>
        <taxon>Galloanserae</taxon>
        <taxon>Anseriformes</taxon>
        <taxon>Anatidae</taxon>
        <taxon>Anatinae</taxon>
        <taxon>Anas</taxon>
    </lineage>
</organism>
<accession>R0LCA1</accession>
<sequence>MAIKTLGVFSTGIHPAALSAGHAGQFERKKIVSTSGAEGAASHKKGNLPLYRGTSIYSVIRGTGLRIALHFIENIHTVHLCPALKYPSEDSSRSFTSASTGLQCSLLRMGSSMKPALSAKEPVDQNLPGSAAAAFSPPVDRHRLQTDETGYIIAFQKTGVTLKGKLSFDCTTEIPEHS</sequence>